<comment type="similarity">
    <text evidence="1">Belongs to the sigma-70 factor family. ECF subfamily.</text>
</comment>
<organism evidence="8 9">
    <name type="scientific">Clostridium scindens (strain ATCC 35704 / DSM 5676 / VPI 13733 / 19)</name>
    <dbReference type="NCBI Taxonomy" id="411468"/>
    <lineage>
        <taxon>Bacteria</taxon>
        <taxon>Bacillati</taxon>
        <taxon>Bacillota</taxon>
        <taxon>Clostridia</taxon>
        <taxon>Lachnospirales</taxon>
        <taxon>Lachnospiraceae</taxon>
    </lineage>
</organism>
<dbReference type="RefSeq" id="WP_039909319.1">
    <property type="nucleotide sequence ID" value="NZ_CP036170.1"/>
</dbReference>
<evidence type="ECO:0000256" key="1">
    <source>
        <dbReference type="ARBA" id="ARBA00010641"/>
    </source>
</evidence>
<evidence type="ECO:0000313" key="9">
    <source>
        <dbReference type="Proteomes" id="UP000289664"/>
    </source>
</evidence>
<dbReference type="PANTHER" id="PTHR43133">
    <property type="entry name" value="RNA POLYMERASE ECF-TYPE SIGMA FACTO"/>
    <property type="match status" value="1"/>
</dbReference>
<dbReference type="Gene3D" id="1.10.1740.10">
    <property type="match status" value="1"/>
</dbReference>
<dbReference type="InterPro" id="IPR013325">
    <property type="entry name" value="RNA_pol_sigma_r2"/>
</dbReference>
<dbReference type="GO" id="GO:0003677">
    <property type="term" value="F:DNA binding"/>
    <property type="evidence" value="ECO:0007669"/>
    <property type="project" value="UniProtKB-KW"/>
</dbReference>
<dbReference type="Proteomes" id="UP000289664">
    <property type="component" value="Chromosome"/>
</dbReference>
<evidence type="ECO:0000256" key="4">
    <source>
        <dbReference type="ARBA" id="ARBA00023125"/>
    </source>
</evidence>
<dbReference type="InterPro" id="IPR014284">
    <property type="entry name" value="RNA_pol_sigma-70_dom"/>
</dbReference>
<evidence type="ECO:0000256" key="2">
    <source>
        <dbReference type="ARBA" id="ARBA00023015"/>
    </source>
</evidence>
<keyword evidence="9" id="KW-1185">Reference proteome</keyword>
<dbReference type="InterPro" id="IPR007627">
    <property type="entry name" value="RNA_pol_sigma70_r2"/>
</dbReference>
<reference evidence="8 9" key="1">
    <citation type="journal article" date="2019" name="Appl. Environ. Microbiol.">
        <title>Clostridium scindens ATCC 35704: integration of nutritional requirements, the complete genome sequence, and global transcriptional responses to bile acids.</title>
        <authorList>
            <person name="Devendran S."/>
            <person name="Shrestha R."/>
            <person name="Alves J.M.P."/>
            <person name="Wolf P.G."/>
            <person name="Ly L."/>
            <person name="Hernandez A.G."/>
            <person name="Mendez-Garcia C."/>
            <person name="Inboden A."/>
            <person name="Wiley J."/>
            <person name="Paul O."/>
            <person name="Allen A."/>
            <person name="Springer E."/>
            <person name="Wright C.L."/>
            <person name="Fields C.J."/>
            <person name="Daniel S.L."/>
            <person name="Ridlon J.M."/>
        </authorList>
    </citation>
    <scope>NUCLEOTIDE SEQUENCE [LARGE SCALE GENOMIC DNA]</scope>
    <source>
        <strain evidence="8 9">ATCC 35704</strain>
    </source>
</reference>
<evidence type="ECO:0000259" key="6">
    <source>
        <dbReference type="Pfam" id="PF04542"/>
    </source>
</evidence>
<dbReference type="InterPro" id="IPR036388">
    <property type="entry name" value="WH-like_DNA-bd_sf"/>
</dbReference>
<dbReference type="SUPFAM" id="SSF88946">
    <property type="entry name" value="Sigma2 domain of RNA polymerase sigma factors"/>
    <property type="match status" value="1"/>
</dbReference>
<evidence type="ECO:0000259" key="7">
    <source>
        <dbReference type="Pfam" id="PF04545"/>
    </source>
</evidence>
<keyword evidence="2" id="KW-0805">Transcription regulation</keyword>
<dbReference type="GO" id="GO:0016987">
    <property type="term" value="F:sigma factor activity"/>
    <property type="evidence" value="ECO:0007669"/>
    <property type="project" value="UniProtKB-KW"/>
</dbReference>
<dbReference type="InterPro" id="IPR007630">
    <property type="entry name" value="RNA_pol_sigma70_r4"/>
</dbReference>
<dbReference type="GO" id="GO:0006352">
    <property type="term" value="P:DNA-templated transcription initiation"/>
    <property type="evidence" value="ECO:0007669"/>
    <property type="project" value="InterPro"/>
</dbReference>
<dbReference type="Pfam" id="PF04545">
    <property type="entry name" value="Sigma70_r4"/>
    <property type="match status" value="1"/>
</dbReference>
<sequence length="160" mass="19474">MDIEEQYDKVYRYCYLRIRHQQTAEDITQEAFLRFLEVHSYREIGKCLAYLYTIARNLCTDYYRKKKEMPLPQDYELAGEDEQDGLIQTMELRKAVKQLKEEEQELILLRYVNDVPINDIGRIMGISRFAVYRRLRICLKQLKEELGRREDYEERDKSRT</sequence>
<dbReference type="Pfam" id="PF04542">
    <property type="entry name" value="Sigma70_r2"/>
    <property type="match status" value="1"/>
</dbReference>
<evidence type="ECO:0000313" key="8">
    <source>
        <dbReference type="EMBL" id="QBF74139.1"/>
    </source>
</evidence>
<dbReference type="AlphaFoldDB" id="A0A494WKG4"/>
<accession>A0A494WKG4</accession>
<dbReference type="InterPro" id="IPR013324">
    <property type="entry name" value="RNA_pol_sigma_r3/r4-like"/>
</dbReference>
<dbReference type="GeneID" id="62695756"/>
<keyword evidence="3" id="KW-0731">Sigma factor</keyword>
<dbReference type="SUPFAM" id="SSF88659">
    <property type="entry name" value="Sigma3 and sigma4 domains of RNA polymerase sigma factors"/>
    <property type="match status" value="1"/>
</dbReference>
<feature type="domain" description="RNA polymerase sigma-70 region 2" evidence="6">
    <location>
        <begin position="4"/>
        <end position="67"/>
    </location>
</feature>
<name>A0A494WKG4_CLOS5</name>
<dbReference type="NCBIfam" id="TIGR02937">
    <property type="entry name" value="sigma70-ECF"/>
    <property type="match status" value="1"/>
</dbReference>
<feature type="domain" description="RNA polymerase sigma-70 region 4" evidence="7">
    <location>
        <begin position="96"/>
        <end position="144"/>
    </location>
</feature>
<keyword evidence="4" id="KW-0238">DNA-binding</keyword>
<evidence type="ECO:0000256" key="3">
    <source>
        <dbReference type="ARBA" id="ARBA00023082"/>
    </source>
</evidence>
<proteinExistence type="inferred from homology"/>
<keyword evidence="5" id="KW-0804">Transcription</keyword>
<dbReference type="EMBL" id="CP036170">
    <property type="protein sequence ID" value="QBF74139.1"/>
    <property type="molecule type" value="Genomic_DNA"/>
</dbReference>
<evidence type="ECO:0000256" key="5">
    <source>
        <dbReference type="ARBA" id="ARBA00023163"/>
    </source>
</evidence>
<dbReference type="KEGG" id="csci:HDCHBGLK_01535"/>
<dbReference type="InterPro" id="IPR039425">
    <property type="entry name" value="RNA_pol_sigma-70-like"/>
</dbReference>
<gene>
    <name evidence="8" type="primary">sigW_2</name>
    <name evidence="8" type="ORF">HDCHBGLK_01535</name>
</gene>
<protein>
    <submittedName>
        <fullName evidence="8">ECF RNA polymerase sigma factor SigW</fullName>
    </submittedName>
</protein>
<dbReference type="PANTHER" id="PTHR43133:SF8">
    <property type="entry name" value="RNA POLYMERASE SIGMA FACTOR HI_1459-RELATED"/>
    <property type="match status" value="1"/>
</dbReference>
<dbReference type="Gene3D" id="1.10.10.10">
    <property type="entry name" value="Winged helix-like DNA-binding domain superfamily/Winged helix DNA-binding domain"/>
    <property type="match status" value="1"/>
</dbReference>
<dbReference type="OrthoDB" id="1692185at2"/>